<dbReference type="RefSeq" id="WP_017087953.1">
    <property type="nucleotide sequence ID" value="NZ_CAWNZY010000097.1"/>
</dbReference>
<organism evidence="2 3">
    <name type="scientific">Vibrio splendidus</name>
    <dbReference type="NCBI Taxonomy" id="29497"/>
    <lineage>
        <taxon>Bacteria</taxon>
        <taxon>Pseudomonadati</taxon>
        <taxon>Pseudomonadota</taxon>
        <taxon>Gammaproteobacteria</taxon>
        <taxon>Vibrionales</taxon>
        <taxon>Vibrionaceae</taxon>
        <taxon>Vibrio</taxon>
    </lineage>
</organism>
<dbReference type="EMBL" id="PIGA01000081">
    <property type="protein sequence ID" value="PTP11384.1"/>
    <property type="molecule type" value="Genomic_DNA"/>
</dbReference>
<evidence type="ECO:0000256" key="1">
    <source>
        <dbReference type="SAM" id="SignalP"/>
    </source>
</evidence>
<proteinExistence type="predicted"/>
<dbReference type="AlphaFoldDB" id="A0A2T5DWC8"/>
<gene>
    <name evidence="2" type="ORF">CWO36_25010</name>
</gene>
<feature type="chain" id="PRO_5015723854" evidence="1">
    <location>
        <begin position="20"/>
        <end position="122"/>
    </location>
</feature>
<sequence length="122" mass="13403">MKKSYVAALYILLSFNCLAESDAYPGQKWIGPYTIDKVSFYTNPAYYTFTVHVKENVNSTCAVTNNQKKFFHGNGSSTDFVSKLYSVGATAQAQGKKVMLLSTTTCNPKFGMAIDGVEILSD</sequence>
<reference evidence="2 3" key="1">
    <citation type="submission" date="2017-11" db="EMBL/GenBank/DDBJ databases">
        <title>Population delineation of vibrios coincides with oyster pathogenicity.</title>
        <authorList>
            <person name="Bruto M."/>
            <person name="Labreuche Y."/>
            <person name="James A."/>
            <person name="Piel D."/>
            <person name="Chenivesse S."/>
            <person name="Petton B."/>
            <person name="Polz M.F."/>
            <person name="Le Roux F."/>
        </authorList>
    </citation>
    <scope>NUCLEOTIDE SEQUENCE [LARGE SCALE GENOMIC DNA]</scope>
    <source>
        <strain evidence="2 3">1F_55</strain>
    </source>
</reference>
<evidence type="ECO:0000313" key="3">
    <source>
        <dbReference type="Proteomes" id="UP000244080"/>
    </source>
</evidence>
<accession>A0A2T5DWC8</accession>
<comment type="caution">
    <text evidence="2">The sequence shown here is derived from an EMBL/GenBank/DDBJ whole genome shotgun (WGS) entry which is preliminary data.</text>
</comment>
<name>A0A2T5DWC8_VIBSP</name>
<keyword evidence="1" id="KW-0732">Signal</keyword>
<feature type="signal peptide" evidence="1">
    <location>
        <begin position="1"/>
        <end position="19"/>
    </location>
</feature>
<evidence type="ECO:0000313" key="2">
    <source>
        <dbReference type="EMBL" id="PTP11384.1"/>
    </source>
</evidence>
<protein>
    <submittedName>
        <fullName evidence="2">Uncharacterized protein</fullName>
    </submittedName>
</protein>
<dbReference type="Proteomes" id="UP000244080">
    <property type="component" value="Unassembled WGS sequence"/>
</dbReference>